<feature type="chain" id="PRO_5003253188" description="LPXTG-motif cell wall anchor domain protein" evidence="2">
    <location>
        <begin position="26"/>
        <end position="630"/>
    </location>
</feature>
<keyword evidence="4" id="KW-1185">Reference proteome</keyword>
<dbReference type="AlphaFoldDB" id="F0GWV3"/>
<organism evidence="3 4">
    <name type="scientific">Anaerococcus prevotii ACS-065-V-Col13</name>
    <dbReference type="NCBI Taxonomy" id="879305"/>
    <lineage>
        <taxon>Bacteria</taxon>
        <taxon>Bacillati</taxon>
        <taxon>Bacillota</taxon>
        <taxon>Tissierellia</taxon>
        <taxon>Tissierellales</taxon>
        <taxon>Peptoniphilaceae</taxon>
        <taxon>Anaerococcus</taxon>
    </lineage>
</organism>
<dbReference type="RefSeq" id="WP_004835282.1">
    <property type="nucleotide sequence ID" value="NZ_AEXM01000028.1"/>
</dbReference>
<dbReference type="InterPro" id="IPR040912">
    <property type="entry name" value="DUF5633"/>
</dbReference>
<gene>
    <name evidence="3" type="ORF">HMPREF9290_0602</name>
</gene>
<keyword evidence="2" id="KW-0732">Signal</keyword>
<evidence type="ECO:0000256" key="1">
    <source>
        <dbReference type="SAM" id="Phobius"/>
    </source>
</evidence>
<name>F0GWV3_9FIRM</name>
<dbReference type="Gene3D" id="2.30.29.80">
    <property type="match status" value="2"/>
</dbReference>
<protein>
    <recommendedName>
        <fullName evidence="5">LPXTG-motif cell wall anchor domain protein</fullName>
    </recommendedName>
</protein>
<keyword evidence="1" id="KW-0472">Membrane</keyword>
<dbReference type="PATRIC" id="fig|879305.3.peg.1291"/>
<evidence type="ECO:0000313" key="4">
    <source>
        <dbReference type="Proteomes" id="UP000005286"/>
    </source>
</evidence>
<dbReference type="STRING" id="879305.HMPREF9290_0602"/>
<comment type="caution">
    <text evidence="3">The sequence shown here is derived from an EMBL/GenBank/DDBJ whole genome shotgun (WGS) entry which is preliminary data.</text>
</comment>
<reference evidence="3 4" key="1">
    <citation type="submission" date="2011-01" db="EMBL/GenBank/DDBJ databases">
        <authorList>
            <person name="Durkin A.S."/>
            <person name="Madupu R."/>
            <person name="Torralba M."/>
            <person name="Gillis M."/>
            <person name="Methe B."/>
            <person name="Sutton G."/>
            <person name="Nelson K.E."/>
        </authorList>
    </citation>
    <scope>NUCLEOTIDE SEQUENCE [LARGE SCALE GENOMIC DNA]</scope>
    <source>
        <strain evidence="3 4">ACS-065-V-Col13</strain>
    </source>
</reference>
<proteinExistence type="predicted"/>
<evidence type="ECO:0008006" key="5">
    <source>
        <dbReference type="Google" id="ProtNLM"/>
    </source>
</evidence>
<feature type="signal peptide" evidence="2">
    <location>
        <begin position="1"/>
        <end position="25"/>
    </location>
</feature>
<evidence type="ECO:0000256" key="2">
    <source>
        <dbReference type="SAM" id="SignalP"/>
    </source>
</evidence>
<keyword evidence="1" id="KW-0812">Transmembrane</keyword>
<accession>F0GWV3</accession>
<dbReference type="EMBL" id="AEXM01000028">
    <property type="protein sequence ID" value="EGC81700.1"/>
    <property type="molecule type" value="Genomic_DNA"/>
</dbReference>
<keyword evidence="1" id="KW-1133">Transmembrane helix</keyword>
<dbReference type="Proteomes" id="UP000005286">
    <property type="component" value="Unassembled WGS sequence"/>
</dbReference>
<sequence length="630" mass="72301">MKAKKKLIVGLALALSLGFIGESFAEDVDSTDTQIDNPENKILSCSLVLKVENRNKKDWLKEGSKLVIDGKELPVSETDGADKAVKLEAGKTYSIDVKDSKGNVYAKGEVSPSVGETGSFADYQVYLKLIDDDRTRVFNLDFYDKDLKETISLDGKYYAFSNGELIKYIDSKDFLKDFRGEMGKEYTIDIRRDRNPESELIYRGKIKMPKEGESLDEKSLKLGLTEANEIPEDERIYKKDTENEKTYKTREEAENAAKKELENNNDFDDFEIIEIEEGKFIYKLIKKEDSKSTYDTEEEAKEAAEKALASDENYHSYKINRTEDGKYTFELIKKEELQTNPTEKTYDTKKEAEDAARKALEENPTFKSFKIEEKDDKFYFVLSSEEEKNEENIFDTEEEAKKAAEKALAANENYNSYEIIVENGKYTYKLKKVNEPDVKPTDPKVYDTEKEAKEAAIEALKGNEEYNSYKITKTDEGKYIYELINSDNIFKSEDEAKKAALKALESNKEYNAYDIITTEYGRYTYKLKKVNKPQINTEDPKLYNTKQEAEEAAKDALKNNKAYNSYEIKEKDGKYYYVLTNKEKAKTPTKKVTTKAKKSNNVKTGVGSLSGVVGIFLASYLGMYFSRRKK</sequence>
<feature type="transmembrane region" description="Helical" evidence="1">
    <location>
        <begin position="605"/>
        <end position="625"/>
    </location>
</feature>
<dbReference type="Pfam" id="PF18656">
    <property type="entry name" value="DUF5633"/>
    <property type="match status" value="5"/>
</dbReference>
<evidence type="ECO:0000313" key="3">
    <source>
        <dbReference type="EMBL" id="EGC81700.1"/>
    </source>
</evidence>